<keyword evidence="1" id="KW-0472">Membrane</keyword>
<keyword evidence="1" id="KW-0812">Transmembrane</keyword>
<proteinExistence type="predicted"/>
<feature type="transmembrane region" description="Helical" evidence="1">
    <location>
        <begin position="153"/>
        <end position="171"/>
    </location>
</feature>
<dbReference type="OrthoDB" id="2182676at2"/>
<keyword evidence="1" id="KW-1133">Transmembrane helix</keyword>
<feature type="transmembrane region" description="Helical" evidence="1">
    <location>
        <begin position="80"/>
        <end position="99"/>
    </location>
</feature>
<name>A0A3Q9BJJ5_9LACT</name>
<dbReference type="RefSeq" id="WP_126108943.1">
    <property type="nucleotide sequence ID" value="NZ_CP034465.1"/>
</dbReference>
<organism evidence="2 3">
    <name type="scientific">Jeotgalibaca ciconiae</name>
    <dbReference type="NCBI Taxonomy" id="2496265"/>
    <lineage>
        <taxon>Bacteria</taxon>
        <taxon>Bacillati</taxon>
        <taxon>Bacillota</taxon>
        <taxon>Bacilli</taxon>
        <taxon>Lactobacillales</taxon>
        <taxon>Carnobacteriaceae</taxon>
        <taxon>Jeotgalibaca</taxon>
    </lineage>
</organism>
<dbReference type="Pfam" id="PF04854">
    <property type="entry name" value="DUF624"/>
    <property type="match status" value="1"/>
</dbReference>
<sequence length="208" mass="24044">MKAQTFVNRVYNLLSILYICAKLNILFLLGTLLGGIIFGLGPSLIASHELAKDYYQGKGNQTIAKFVRVYRQEFKRANSIFLPFELIVVLLLLDIRFINDLNWTQYSIVNNLFLSISILLMSYFTLIAPIYIFYEVDTKRYHRTLIQFAIRNLAPLLLAIIWIGFCVVVSFSLPGLIPFYSFGTWIFVNQGIYLQTFERNERLINGSD</sequence>
<accession>A0A3Q9BJJ5</accession>
<gene>
    <name evidence="2" type="ORF">EJN90_03780</name>
</gene>
<dbReference type="Proteomes" id="UP000273326">
    <property type="component" value="Chromosome"/>
</dbReference>
<reference evidence="3" key="1">
    <citation type="submission" date="2018-12" db="EMBL/GenBank/DDBJ databases">
        <title>Complete genome sequencing of Jeotgalibaca sp. H21T32.</title>
        <authorList>
            <person name="Bae J.-W."/>
            <person name="Lee S.-Y."/>
        </authorList>
    </citation>
    <scope>NUCLEOTIDE SEQUENCE [LARGE SCALE GENOMIC DNA]</scope>
    <source>
        <strain evidence="3">H21T32</strain>
    </source>
</reference>
<keyword evidence="3" id="KW-1185">Reference proteome</keyword>
<evidence type="ECO:0000313" key="2">
    <source>
        <dbReference type="EMBL" id="AZP03861.1"/>
    </source>
</evidence>
<protein>
    <submittedName>
        <fullName evidence="2">DUF624 domain-containing protein</fullName>
    </submittedName>
</protein>
<dbReference type="AlphaFoldDB" id="A0A3Q9BJJ5"/>
<dbReference type="EMBL" id="CP034465">
    <property type="protein sequence ID" value="AZP03861.1"/>
    <property type="molecule type" value="Genomic_DNA"/>
</dbReference>
<dbReference type="InterPro" id="IPR006938">
    <property type="entry name" value="DUF624"/>
</dbReference>
<feature type="transmembrane region" description="Helical" evidence="1">
    <location>
        <begin position="111"/>
        <end position="133"/>
    </location>
</feature>
<evidence type="ECO:0000313" key="3">
    <source>
        <dbReference type="Proteomes" id="UP000273326"/>
    </source>
</evidence>
<dbReference type="KEGG" id="jeh:EJN90_03780"/>
<evidence type="ECO:0000256" key="1">
    <source>
        <dbReference type="SAM" id="Phobius"/>
    </source>
</evidence>
<feature type="transmembrane region" description="Helical" evidence="1">
    <location>
        <begin position="16"/>
        <end position="40"/>
    </location>
</feature>